<gene>
    <name evidence="2" type="ORF">Fmac_008660</name>
</gene>
<dbReference type="Proteomes" id="UP001603857">
    <property type="component" value="Unassembled WGS sequence"/>
</dbReference>
<protein>
    <submittedName>
        <fullName evidence="2">Uncharacterized protein</fullName>
    </submittedName>
</protein>
<evidence type="ECO:0000313" key="3">
    <source>
        <dbReference type="Proteomes" id="UP001603857"/>
    </source>
</evidence>
<organism evidence="2 3">
    <name type="scientific">Flemingia macrophylla</name>
    <dbReference type="NCBI Taxonomy" id="520843"/>
    <lineage>
        <taxon>Eukaryota</taxon>
        <taxon>Viridiplantae</taxon>
        <taxon>Streptophyta</taxon>
        <taxon>Embryophyta</taxon>
        <taxon>Tracheophyta</taxon>
        <taxon>Spermatophyta</taxon>
        <taxon>Magnoliopsida</taxon>
        <taxon>eudicotyledons</taxon>
        <taxon>Gunneridae</taxon>
        <taxon>Pentapetalae</taxon>
        <taxon>rosids</taxon>
        <taxon>fabids</taxon>
        <taxon>Fabales</taxon>
        <taxon>Fabaceae</taxon>
        <taxon>Papilionoideae</taxon>
        <taxon>50 kb inversion clade</taxon>
        <taxon>NPAAA clade</taxon>
        <taxon>indigoferoid/millettioid clade</taxon>
        <taxon>Phaseoleae</taxon>
        <taxon>Flemingia</taxon>
    </lineage>
</organism>
<feature type="region of interest" description="Disordered" evidence="1">
    <location>
        <begin position="613"/>
        <end position="645"/>
    </location>
</feature>
<dbReference type="PANTHER" id="PTHR33167:SF18">
    <property type="entry name" value="GB|AAF67766.1"/>
    <property type="match status" value="1"/>
</dbReference>
<feature type="compositionally biased region" description="Basic residues" evidence="1">
    <location>
        <begin position="777"/>
        <end position="786"/>
    </location>
</feature>
<dbReference type="EMBL" id="JBGMDY010000003">
    <property type="protein sequence ID" value="KAL2340720.1"/>
    <property type="molecule type" value="Genomic_DNA"/>
</dbReference>
<evidence type="ECO:0000256" key="1">
    <source>
        <dbReference type="SAM" id="MobiDB-lite"/>
    </source>
</evidence>
<sequence length="903" mass="100693">MALLGMSANMQCNGYFPYYYCTGDNVFGAEGSTWTSSNGNSERKNDCYQIGSMPLSTCQRLGYNKELLKQTILKHEAIFRDQIHELHRIYQKQRELMDEIKRIGLHKHSLRLETSSSSSSLYYSQSLPWLTTQSSVLNAEGTLASMQEKSRQLCLTHASAPTAIKESLGDPKLLGSTSRKVGKKLLDLQLPADEYIDSEGESCENERVIKELTLSTYTINGISKVVYNTDVKQYGTKSNGFADLNLPFKLEEETGVKSDDLASIHHQKYSFHDIPGRMTTGSLNFPNDVIQNLKRKQDLETSAGKNGSDLDSFSKSNDIECVSKKLKQVNNSPCFHLMMVPGPTTERPAGTHDPPSGGRLGSHYASCTCAPHQLVSKHDMKSSRISPPVLWMSTASGPNLDCKNYLNRNFCSRYNPPVLASSCIEDLNSFDNCGSSSAGHELGKYAKDSEYVGTTKNINLNIMSAGYSDPSATTFQSIRITCEEKNLQDSRLPWHKAKPVPYEETQTSNHFDFSLLNHKSGCIHSDLKFNKVEKCDLGRDKILAFDLNGKPQTSRVFRSLTKNHWTEEITKILTRNSPCDSDPDMGEQVPASEQSLKNKKHLASVLDLNSCTNEDENTRIDNDLQAPVSPENKECSPPRGESDENQLEMPLQLLAEQEQEDPAAQEVQARTAAEALFSISAAADNVTTWPSSEPFVSSALHWFSGIVSTIVDHHSESGVKEDFSCTIKDLEDFLPADFDYFEFMSLNLTDTKDLDYCYKSSDRNEQEGGSTFPTQPRKCRTNRRRRGNNFQSEILPSLASLSRYEVTKDLQTIGGLVEAAKTHSAIGCPRSAGRNVLARGKRRSCASASNITHLLLNLKQLNINTEIGIGKRGFISWGKICRKQRGKRFPSSKPHFIFSQVHN</sequence>
<feature type="region of interest" description="Disordered" evidence="1">
    <location>
        <begin position="574"/>
        <end position="598"/>
    </location>
</feature>
<comment type="caution">
    <text evidence="2">The sequence shown here is derived from an EMBL/GenBank/DDBJ whole genome shotgun (WGS) entry which is preliminary data.</text>
</comment>
<reference evidence="2 3" key="1">
    <citation type="submission" date="2024-08" db="EMBL/GenBank/DDBJ databases">
        <title>Insights into the chromosomal genome structure of Flemingia macrophylla.</title>
        <authorList>
            <person name="Ding Y."/>
            <person name="Zhao Y."/>
            <person name="Bi W."/>
            <person name="Wu M."/>
            <person name="Zhao G."/>
            <person name="Gong Y."/>
            <person name="Li W."/>
            <person name="Zhang P."/>
        </authorList>
    </citation>
    <scope>NUCLEOTIDE SEQUENCE [LARGE SCALE GENOMIC DNA]</scope>
    <source>
        <strain evidence="2">DYQJB</strain>
        <tissue evidence="2">Leaf</tissue>
    </source>
</reference>
<name>A0ABD1MY19_9FABA</name>
<keyword evidence="3" id="KW-1185">Reference proteome</keyword>
<evidence type="ECO:0000313" key="2">
    <source>
        <dbReference type="EMBL" id="KAL2340720.1"/>
    </source>
</evidence>
<dbReference type="Pfam" id="PF05904">
    <property type="entry name" value="DUF863"/>
    <property type="match status" value="2"/>
</dbReference>
<proteinExistence type="predicted"/>
<dbReference type="PANTHER" id="PTHR33167">
    <property type="entry name" value="TRANSCRIPTION FACTOR, PUTATIVE (DUF863)-RELATED"/>
    <property type="match status" value="1"/>
</dbReference>
<feature type="compositionally biased region" description="Basic and acidic residues" evidence="1">
    <location>
        <begin position="631"/>
        <end position="642"/>
    </location>
</feature>
<accession>A0ABD1MY19</accession>
<feature type="region of interest" description="Disordered" evidence="1">
    <location>
        <begin position="762"/>
        <end position="786"/>
    </location>
</feature>
<dbReference type="AlphaFoldDB" id="A0ABD1MY19"/>
<dbReference type="InterPro" id="IPR008581">
    <property type="entry name" value="DUF863_pln"/>
</dbReference>